<keyword evidence="2" id="KW-1185">Reference proteome</keyword>
<evidence type="ECO:0008006" key="3">
    <source>
        <dbReference type="Google" id="ProtNLM"/>
    </source>
</evidence>
<sequence length="219" mass="22876">MEVEDGGLVVLACGAAPAPTAPVGRRVVRVPPRPGRTDVDPLLPGARRLVVVGDDADLAAVLTRLLRAERLDVELALVSATATAATRAWGLPHSDEAARLAVAGTAIASPLVRDDHGGVLVGVGELRGVDGAPLRGEAYCDDTRVFSGDVAGVVVNAGPTGVGARVATGRFRRRGPEVVGRALQLGCVSGEVVHDGVVHERSVTRWAFYRHVEDWLLVR</sequence>
<proteinExistence type="predicted"/>
<name>A0ABY6P094_9NOCA</name>
<dbReference type="RefSeq" id="WP_265383142.1">
    <property type="nucleotide sequence ID" value="NZ_CP110615.1"/>
</dbReference>
<evidence type="ECO:0000313" key="2">
    <source>
        <dbReference type="Proteomes" id="UP001164965"/>
    </source>
</evidence>
<protein>
    <recommendedName>
        <fullName evidence="3">Peptidase M50</fullName>
    </recommendedName>
</protein>
<evidence type="ECO:0000313" key="1">
    <source>
        <dbReference type="EMBL" id="UZJ25036.1"/>
    </source>
</evidence>
<gene>
    <name evidence="1" type="ORF">RHODO2019_00530</name>
</gene>
<dbReference type="EMBL" id="CP110615">
    <property type="protein sequence ID" value="UZJ25036.1"/>
    <property type="molecule type" value="Genomic_DNA"/>
</dbReference>
<organism evidence="1 2">
    <name type="scientific">Rhodococcus antarcticus</name>
    <dbReference type="NCBI Taxonomy" id="2987751"/>
    <lineage>
        <taxon>Bacteria</taxon>
        <taxon>Bacillati</taxon>
        <taxon>Actinomycetota</taxon>
        <taxon>Actinomycetes</taxon>
        <taxon>Mycobacteriales</taxon>
        <taxon>Nocardiaceae</taxon>
        <taxon>Rhodococcus</taxon>
    </lineage>
</organism>
<accession>A0ABY6P094</accession>
<dbReference type="Proteomes" id="UP001164965">
    <property type="component" value="Chromosome"/>
</dbReference>
<reference evidence="1" key="1">
    <citation type="submission" date="2022-10" db="EMBL/GenBank/DDBJ databases">
        <title>Rhodococcus sp.75.</title>
        <authorList>
            <person name="Sun M."/>
        </authorList>
    </citation>
    <scope>NUCLEOTIDE SEQUENCE</scope>
    <source>
        <strain evidence="1">75</strain>
    </source>
</reference>